<evidence type="ECO:0000313" key="2">
    <source>
        <dbReference type="Proteomes" id="UP000250028"/>
    </source>
</evidence>
<gene>
    <name evidence="1" type="ORF">SAMN04489750_2394</name>
</gene>
<dbReference type="Pfam" id="PF11814">
    <property type="entry name" value="DUF3335"/>
    <property type="match status" value="1"/>
</dbReference>
<dbReference type="RefSeq" id="WP_109686074.1">
    <property type="nucleotide sequence ID" value="NZ_QGDN01000001.1"/>
</dbReference>
<reference evidence="2" key="1">
    <citation type="submission" date="2016-10" db="EMBL/GenBank/DDBJ databases">
        <authorList>
            <person name="Varghese N."/>
            <person name="Submissions S."/>
        </authorList>
    </citation>
    <scope>NUCLEOTIDE SEQUENCE [LARGE SCALE GENOMIC DNA]</scope>
    <source>
        <strain evidence="2">DSM 22951</strain>
    </source>
</reference>
<dbReference type="Proteomes" id="UP000250028">
    <property type="component" value="Unassembled WGS sequence"/>
</dbReference>
<dbReference type="EMBL" id="UESZ01000001">
    <property type="protein sequence ID" value="SSA35059.1"/>
    <property type="molecule type" value="Genomic_DNA"/>
</dbReference>
<accession>A0A2Y8ZXQ4</accession>
<name>A0A2Y8ZXQ4_9MICO</name>
<protein>
    <submittedName>
        <fullName evidence="1">Peptidase_C39 like family protein</fullName>
    </submittedName>
</protein>
<keyword evidence="2" id="KW-1185">Reference proteome</keyword>
<evidence type="ECO:0000313" key="1">
    <source>
        <dbReference type="EMBL" id="SSA35059.1"/>
    </source>
</evidence>
<sequence length="322" mass="34818">MLVTSRPHTATQTIVDVVTDGQATTRELEVALEEVIASGHDCAATKLEVHPWSKELLQGSADLLASLGFVPSRAPLPSVASTLGGVEGWTRWSAPLVPAGGEPAPYIGQTTDFTCGAVSLLSALHRSHRSLLGNERDRVSNARDELRWWRKATNMPACDPMTLAVVDAEALGEGSQRPVLHLTSDEPVLVEGYEGDERAFRAQLQRASRDEADWLGIRVDSRWLSDTELLGAVRAGSVVQLLIDEFPMHGWHIPHWITAVAATTTASGQDALVVQDPWVDAEYGETWVSADHLAISIDDIQLMAQFGDPAYRAAIVLPASGH</sequence>
<dbReference type="InterPro" id="IPR021770">
    <property type="entry name" value="DUF3335"/>
</dbReference>
<dbReference type="AlphaFoldDB" id="A0A2Y8ZXQ4"/>
<organism evidence="1 2">
    <name type="scientific">Branchiibius hedensis</name>
    <dbReference type="NCBI Taxonomy" id="672460"/>
    <lineage>
        <taxon>Bacteria</taxon>
        <taxon>Bacillati</taxon>
        <taxon>Actinomycetota</taxon>
        <taxon>Actinomycetes</taxon>
        <taxon>Micrococcales</taxon>
        <taxon>Dermacoccaceae</taxon>
        <taxon>Branchiibius</taxon>
    </lineage>
</organism>
<dbReference type="OrthoDB" id="27442at2"/>
<proteinExistence type="predicted"/>